<dbReference type="InterPro" id="IPR039524">
    <property type="entry name" value="PIGO/GPI13"/>
</dbReference>
<evidence type="ECO:0000256" key="10">
    <source>
        <dbReference type="ARBA" id="ARBA00023180"/>
    </source>
</evidence>
<dbReference type="InterPro" id="IPR037675">
    <property type="entry name" value="PIG-O_N"/>
</dbReference>
<feature type="chain" id="PRO_5046813497" description="GPI ethanolamine phosphate transferase 3" evidence="12">
    <location>
        <begin position="29"/>
        <end position="807"/>
    </location>
</feature>
<comment type="similarity">
    <text evidence="3">Belongs to the PIGG/PIGN/PIGO family. PIGO subfamily.</text>
</comment>
<keyword evidence="10" id="KW-0325">Glycoprotein</keyword>
<dbReference type="PANTHER" id="PTHR23071">
    <property type="entry name" value="PHOSPHATIDYLINOSITOL GLYCAN"/>
    <property type="match status" value="1"/>
</dbReference>
<reference evidence="13" key="1">
    <citation type="journal article" date="2023" name="Insect Mol. Biol.">
        <title>Genome sequencing provides insights into the evolution of gene families encoding plant cell wall-degrading enzymes in longhorned beetles.</title>
        <authorList>
            <person name="Shin N.R."/>
            <person name="Okamura Y."/>
            <person name="Kirsch R."/>
            <person name="Pauchet Y."/>
        </authorList>
    </citation>
    <scope>NUCLEOTIDE SEQUENCE</scope>
    <source>
        <strain evidence="13">MMC_N1</strain>
    </source>
</reference>
<gene>
    <name evidence="13" type="ORF">NQ317_015957</name>
</gene>
<dbReference type="EMBL" id="JAPWTJ010000409">
    <property type="protein sequence ID" value="KAJ8978709.1"/>
    <property type="molecule type" value="Genomic_DNA"/>
</dbReference>
<feature type="transmembrane region" description="Helical" evidence="11">
    <location>
        <begin position="729"/>
        <end position="752"/>
    </location>
</feature>
<dbReference type="InterPro" id="IPR017850">
    <property type="entry name" value="Alkaline_phosphatase_core_sf"/>
</dbReference>
<keyword evidence="12" id="KW-0732">Signal</keyword>
<keyword evidence="8 11" id="KW-1133">Transmembrane helix</keyword>
<evidence type="ECO:0000256" key="3">
    <source>
        <dbReference type="ARBA" id="ARBA00008695"/>
    </source>
</evidence>
<dbReference type="Pfam" id="PF01663">
    <property type="entry name" value="Phosphodiest"/>
    <property type="match status" value="1"/>
</dbReference>
<feature type="transmembrane region" description="Helical" evidence="11">
    <location>
        <begin position="698"/>
        <end position="723"/>
    </location>
</feature>
<dbReference type="SUPFAM" id="SSF53649">
    <property type="entry name" value="Alkaline phosphatase-like"/>
    <property type="match status" value="1"/>
</dbReference>
<dbReference type="Gene3D" id="3.40.720.10">
    <property type="entry name" value="Alkaline Phosphatase, subunit A"/>
    <property type="match status" value="1"/>
</dbReference>
<feature type="transmembrane region" description="Helical" evidence="11">
    <location>
        <begin position="634"/>
        <end position="660"/>
    </location>
</feature>
<keyword evidence="6 11" id="KW-0812">Transmembrane</keyword>
<keyword evidence="5" id="KW-0808">Transferase</keyword>
<evidence type="ECO:0000256" key="1">
    <source>
        <dbReference type="ARBA" id="ARBA00004477"/>
    </source>
</evidence>
<evidence type="ECO:0000256" key="9">
    <source>
        <dbReference type="ARBA" id="ARBA00023136"/>
    </source>
</evidence>
<evidence type="ECO:0000256" key="8">
    <source>
        <dbReference type="ARBA" id="ARBA00022989"/>
    </source>
</evidence>
<evidence type="ECO:0000256" key="6">
    <source>
        <dbReference type="ARBA" id="ARBA00022692"/>
    </source>
</evidence>
<organism evidence="13 14">
    <name type="scientific">Molorchus minor</name>
    <dbReference type="NCBI Taxonomy" id="1323400"/>
    <lineage>
        <taxon>Eukaryota</taxon>
        <taxon>Metazoa</taxon>
        <taxon>Ecdysozoa</taxon>
        <taxon>Arthropoda</taxon>
        <taxon>Hexapoda</taxon>
        <taxon>Insecta</taxon>
        <taxon>Pterygota</taxon>
        <taxon>Neoptera</taxon>
        <taxon>Endopterygota</taxon>
        <taxon>Coleoptera</taxon>
        <taxon>Polyphaga</taxon>
        <taxon>Cucujiformia</taxon>
        <taxon>Chrysomeloidea</taxon>
        <taxon>Cerambycidae</taxon>
        <taxon>Lamiinae</taxon>
        <taxon>Monochamini</taxon>
        <taxon>Molorchus</taxon>
    </lineage>
</organism>
<feature type="transmembrane region" description="Helical" evidence="11">
    <location>
        <begin position="349"/>
        <end position="368"/>
    </location>
</feature>
<comment type="caution">
    <text evidence="13">The sequence shown here is derived from an EMBL/GenBank/DDBJ whole genome shotgun (WGS) entry which is preliminary data.</text>
</comment>
<accession>A0ABQ9JKH0</accession>
<evidence type="ECO:0000256" key="11">
    <source>
        <dbReference type="SAM" id="Phobius"/>
    </source>
</evidence>
<keyword evidence="7" id="KW-0256">Endoplasmic reticulum</keyword>
<evidence type="ECO:0000256" key="12">
    <source>
        <dbReference type="SAM" id="SignalP"/>
    </source>
</evidence>
<evidence type="ECO:0000256" key="2">
    <source>
        <dbReference type="ARBA" id="ARBA00004687"/>
    </source>
</evidence>
<keyword evidence="9 11" id="KW-0472">Membrane</keyword>
<feature type="transmembrane region" description="Helical" evidence="11">
    <location>
        <begin position="764"/>
        <end position="783"/>
    </location>
</feature>
<feature type="transmembrane region" description="Helical" evidence="11">
    <location>
        <begin position="563"/>
        <end position="579"/>
    </location>
</feature>
<comment type="pathway">
    <text evidence="2">Glycolipid biosynthesis; glycosylphosphatidylinositol-anchor biosynthesis.</text>
</comment>
<protein>
    <recommendedName>
        <fullName evidence="15">GPI ethanolamine phosphate transferase 3</fullName>
    </recommendedName>
</protein>
<sequence length="807" mass="92116">MHSLKSATCLMNFILVCFILRYDDMSKADPPTTTMQRLKALTTGSLPTFIDAGSNFATSEINEDNIIDQLLRNNYNVVFMGDDTWSGLYPNRFIRNYPYPSFNVWDLDTVDNGVKNHLYKELNHTDWSLLIGHFLGVDHCGHRYGPNHPEMERKLGEINTVIENVIEQIDENTMLFVIGDHGMTNTGDHGGESVDEVTAGLFIYSKQPLLKTLEEKDTVKQVDLVPTLSTILGVSIPFQNLGILMLDCLPMTKISEIENWQLALYSSWANVQQVLNYIKEYSKTTDTFSEDSLRTFYYKYSALNEEIQSIRNEESFKLYYKQLTGFIFDLRTLCEKVWIQFDSFSMSRGLLFLFLSIFFIYIITDGIPVNRLPEIFMSSFLMYSYVMLFLAAAFGSLLYYFEYVDNLLSFTFFSTGLVSQVMLTMLIIQNWEIITLNWYSKSRREQIPNLICRLVIVFNLCGLFSNSYIIEESSVLLFLLVSVILVGTMGIISSSHNVDVRNKTTVTNNFKWSKITLLILAAMVAAIVRASMYFWRCREEQQWCFTSPHEISNITAKIETTKLQWVITVICLAVFVFATKEWLRNCGNLNGYSFTICLVKFLPTAIVVCIAGYWVLKRVPPSKKQLNPLKSVNVLAWTIYGLTTSGILTVILNPLCTYIVPNSDSISAGTKENIIPKLFRKLKGSFTEKKKPTEDIPVICGLATVYSSVFVIIGVYLTLLFGLLLGDAVAPSAVIMFMTGAFVLIIMSVLRIEKVNSIEELFDVPNISILVWIILSQYFFLWISTSANVSKHCMGVRFYWHVRSFLK</sequence>
<keyword evidence="14" id="KW-1185">Reference proteome</keyword>
<evidence type="ECO:0000313" key="14">
    <source>
        <dbReference type="Proteomes" id="UP001162164"/>
    </source>
</evidence>
<feature type="transmembrane region" description="Helical" evidence="11">
    <location>
        <begin position="591"/>
        <end position="614"/>
    </location>
</feature>
<evidence type="ECO:0000256" key="7">
    <source>
        <dbReference type="ARBA" id="ARBA00022824"/>
    </source>
</evidence>
<keyword evidence="4" id="KW-0337">GPI-anchor biosynthesis</keyword>
<dbReference type="CDD" id="cd16023">
    <property type="entry name" value="GPI_EPT_3"/>
    <property type="match status" value="1"/>
</dbReference>
<feature type="signal peptide" evidence="12">
    <location>
        <begin position="1"/>
        <end position="28"/>
    </location>
</feature>
<evidence type="ECO:0000313" key="13">
    <source>
        <dbReference type="EMBL" id="KAJ8978709.1"/>
    </source>
</evidence>
<proteinExistence type="inferred from homology"/>
<dbReference type="InterPro" id="IPR002591">
    <property type="entry name" value="Phosphodiest/P_Trfase"/>
</dbReference>
<evidence type="ECO:0008006" key="15">
    <source>
        <dbReference type="Google" id="ProtNLM"/>
    </source>
</evidence>
<evidence type="ECO:0000256" key="5">
    <source>
        <dbReference type="ARBA" id="ARBA00022679"/>
    </source>
</evidence>
<feature type="transmembrane region" description="Helical" evidence="11">
    <location>
        <begin position="450"/>
        <end position="469"/>
    </location>
</feature>
<comment type="subcellular location">
    <subcellularLocation>
        <location evidence="1">Endoplasmic reticulum membrane</location>
        <topology evidence="1">Multi-pass membrane protein</topology>
    </subcellularLocation>
</comment>
<evidence type="ECO:0000256" key="4">
    <source>
        <dbReference type="ARBA" id="ARBA00022502"/>
    </source>
</evidence>
<name>A0ABQ9JKH0_9CUCU</name>
<dbReference type="Proteomes" id="UP001162164">
    <property type="component" value="Unassembled WGS sequence"/>
</dbReference>
<feature type="transmembrane region" description="Helical" evidence="11">
    <location>
        <begin position="380"/>
        <end position="401"/>
    </location>
</feature>
<dbReference type="PANTHER" id="PTHR23071:SF1">
    <property type="entry name" value="GPI ETHANOLAMINE PHOSPHATE TRANSFERASE 3"/>
    <property type="match status" value="1"/>
</dbReference>
<feature type="transmembrane region" description="Helical" evidence="11">
    <location>
        <begin position="515"/>
        <end position="535"/>
    </location>
</feature>
<feature type="transmembrane region" description="Helical" evidence="11">
    <location>
        <begin position="407"/>
        <end position="429"/>
    </location>
</feature>
<feature type="transmembrane region" description="Helical" evidence="11">
    <location>
        <begin position="475"/>
        <end position="494"/>
    </location>
</feature>